<accession>A0A3N0GUN0</accession>
<evidence type="ECO:0000313" key="4">
    <source>
        <dbReference type="Proteomes" id="UP000279994"/>
    </source>
</evidence>
<feature type="domain" description="AAA+ ATPase" evidence="2">
    <location>
        <begin position="222"/>
        <end position="408"/>
    </location>
</feature>
<organism evidence="3 4">
    <name type="scientific">Nocardioides pocheonensis</name>
    <dbReference type="NCBI Taxonomy" id="661485"/>
    <lineage>
        <taxon>Bacteria</taxon>
        <taxon>Bacillati</taxon>
        <taxon>Actinomycetota</taxon>
        <taxon>Actinomycetes</taxon>
        <taxon>Propionibacteriales</taxon>
        <taxon>Nocardioidaceae</taxon>
        <taxon>Nocardioides</taxon>
    </lineage>
</organism>
<dbReference type="SUPFAM" id="SSF54211">
    <property type="entry name" value="Ribosomal protein S5 domain 2-like"/>
    <property type="match status" value="1"/>
</dbReference>
<dbReference type="Pfam" id="PF13541">
    <property type="entry name" value="ChlI"/>
    <property type="match status" value="1"/>
</dbReference>
<dbReference type="Proteomes" id="UP000279994">
    <property type="component" value="Unassembled WGS sequence"/>
</dbReference>
<dbReference type="RefSeq" id="WP_123222093.1">
    <property type="nucleotide sequence ID" value="NZ_RJSF01000019.1"/>
</dbReference>
<dbReference type="InterPro" id="IPR020568">
    <property type="entry name" value="Ribosomal_Su5_D2-typ_SF"/>
</dbReference>
<dbReference type="Gene3D" id="3.30.230.10">
    <property type="match status" value="1"/>
</dbReference>
<dbReference type="SMART" id="SM00382">
    <property type="entry name" value="AAA"/>
    <property type="match status" value="1"/>
</dbReference>
<dbReference type="InterPro" id="IPR004482">
    <property type="entry name" value="Mg_chelat-rel"/>
</dbReference>
<evidence type="ECO:0000256" key="1">
    <source>
        <dbReference type="ARBA" id="ARBA00006354"/>
    </source>
</evidence>
<dbReference type="NCBIfam" id="TIGR00368">
    <property type="entry name" value="YifB family Mg chelatase-like AAA ATPase"/>
    <property type="match status" value="1"/>
</dbReference>
<protein>
    <submittedName>
        <fullName evidence="3">ATP-binding protein</fullName>
    </submittedName>
</protein>
<dbReference type="InterPro" id="IPR014721">
    <property type="entry name" value="Ribsml_uS5_D2-typ_fold_subgr"/>
</dbReference>
<dbReference type="Gene3D" id="3.40.50.300">
    <property type="entry name" value="P-loop containing nucleotide triphosphate hydrolases"/>
    <property type="match status" value="1"/>
</dbReference>
<dbReference type="InterPro" id="IPR000523">
    <property type="entry name" value="Mg_chelatse_chII-like_cat_dom"/>
</dbReference>
<dbReference type="GO" id="GO:0005524">
    <property type="term" value="F:ATP binding"/>
    <property type="evidence" value="ECO:0007669"/>
    <property type="project" value="UniProtKB-KW"/>
</dbReference>
<keyword evidence="4" id="KW-1185">Reference proteome</keyword>
<keyword evidence="3" id="KW-0547">Nucleotide-binding</keyword>
<sequence length="529" mass="56770">MWASTRTVSLQGAVGHVIDVQVDVSQGQIATNLVGRADASINEARDRCRAAIENSGYHWPTSRRITILLSPADLPKRGPHFDLGIAVGVLAAGEEEFPAGALDDVVLIGELTLDGRLRCVPGVLPMVMSASARGITRVIVPEPQVGEAALVPGVEAYGARSLRQVVALLRGEQEIPEAPPVEPPTGQLLLSWRGEARLEDVDLVDVLGMEDARFALEVAAVGGHHLLLTGPKGAGKTTLAERLPTILPDLTPEESLELTAIHSLCGALPAATPVLTRPPFRAPHHSASRAGILGGGSGRVRPGEVSKAHLGVLFLDEFPLLPSDIVEALRQPLESGEITIARGDEDATYPAAGMLVLAANPCPCGEYHPYSRDHRCTCGEVKRRDYRRKLSGPIADRIDITRFVEPVKPHQLRDRFAAPESSATVLARVTLARQRQRARYADTPWRLNAHVPGPLLRECWPLDAAAGQRLDQEVYGGALTRRGATRVHRVSWSVADLRGIERPGLDELEVALRLRAAAPLDLAMIGGAA</sequence>
<dbReference type="PANTHER" id="PTHR32039">
    <property type="entry name" value="MAGNESIUM-CHELATASE SUBUNIT CHLI"/>
    <property type="match status" value="1"/>
</dbReference>
<dbReference type="EMBL" id="RJSF01000019">
    <property type="protein sequence ID" value="RNM15842.1"/>
    <property type="molecule type" value="Genomic_DNA"/>
</dbReference>
<reference evidence="3 4" key="1">
    <citation type="submission" date="2018-11" db="EMBL/GenBank/DDBJ databases">
        <authorList>
            <person name="Li F."/>
        </authorList>
    </citation>
    <scope>NUCLEOTIDE SEQUENCE [LARGE SCALE GENOMIC DNA]</scope>
    <source>
        <strain evidence="3 4">Gsoil 818</strain>
    </source>
</reference>
<dbReference type="InterPro" id="IPR025158">
    <property type="entry name" value="Mg_chelat-rel_C"/>
</dbReference>
<comment type="similarity">
    <text evidence="1">Belongs to the Mg-chelatase subunits D/I family. ComM subfamily.</text>
</comment>
<dbReference type="InterPro" id="IPR045006">
    <property type="entry name" value="CHLI-like"/>
</dbReference>
<evidence type="ECO:0000259" key="2">
    <source>
        <dbReference type="SMART" id="SM00382"/>
    </source>
</evidence>
<name>A0A3N0GUN0_9ACTN</name>
<comment type="caution">
    <text evidence="3">The sequence shown here is derived from an EMBL/GenBank/DDBJ whole genome shotgun (WGS) entry which is preliminary data.</text>
</comment>
<proteinExistence type="inferred from homology"/>
<dbReference type="SUPFAM" id="SSF52540">
    <property type="entry name" value="P-loop containing nucleoside triphosphate hydrolases"/>
    <property type="match status" value="1"/>
</dbReference>
<dbReference type="AlphaFoldDB" id="A0A3N0GUN0"/>
<dbReference type="InterPro" id="IPR027417">
    <property type="entry name" value="P-loop_NTPase"/>
</dbReference>
<evidence type="ECO:0000313" key="3">
    <source>
        <dbReference type="EMBL" id="RNM15842.1"/>
    </source>
</evidence>
<dbReference type="Pfam" id="PF01078">
    <property type="entry name" value="Mg_chelatase"/>
    <property type="match status" value="1"/>
</dbReference>
<gene>
    <name evidence="3" type="ORF">EFL26_06625</name>
</gene>
<dbReference type="Pfam" id="PF13335">
    <property type="entry name" value="Mg_chelatase_C"/>
    <property type="match status" value="1"/>
</dbReference>
<keyword evidence="3" id="KW-0067">ATP-binding</keyword>
<dbReference type="OrthoDB" id="9813147at2"/>
<dbReference type="InterPro" id="IPR003593">
    <property type="entry name" value="AAA+_ATPase"/>
</dbReference>
<dbReference type="PANTHER" id="PTHR32039:SF7">
    <property type="entry name" value="COMPETENCE PROTEIN COMM"/>
    <property type="match status" value="1"/>
</dbReference>